<dbReference type="PANTHER" id="PTHR11439">
    <property type="entry name" value="GAG-POL-RELATED RETROTRANSPOSON"/>
    <property type="match status" value="1"/>
</dbReference>
<gene>
    <name evidence="5" type="ORF">Tci_033282</name>
</gene>
<accession>A0A6L2LM11</accession>
<dbReference type="EMBL" id="BKCJ010004481">
    <property type="protein sequence ID" value="GEU61304.1"/>
    <property type="molecule type" value="Genomic_DNA"/>
</dbReference>
<evidence type="ECO:0000256" key="1">
    <source>
        <dbReference type="ARBA" id="ARBA00022750"/>
    </source>
</evidence>
<dbReference type="InterPro" id="IPR043502">
    <property type="entry name" value="DNA/RNA_pol_sf"/>
</dbReference>
<keyword evidence="1" id="KW-0064">Aspartyl protease</keyword>
<dbReference type="PANTHER" id="PTHR11439:SF509">
    <property type="entry name" value="RNA-DIRECTED DNA POLYMERASE"/>
    <property type="match status" value="1"/>
</dbReference>
<dbReference type="GO" id="GO:0004190">
    <property type="term" value="F:aspartic-type endopeptidase activity"/>
    <property type="evidence" value="ECO:0007669"/>
    <property type="project" value="UniProtKB-KW"/>
</dbReference>
<organism evidence="5">
    <name type="scientific">Tanacetum cinerariifolium</name>
    <name type="common">Dalmatian daisy</name>
    <name type="synonym">Chrysanthemum cinerariifolium</name>
    <dbReference type="NCBI Taxonomy" id="118510"/>
    <lineage>
        <taxon>Eukaryota</taxon>
        <taxon>Viridiplantae</taxon>
        <taxon>Streptophyta</taxon>
        <taxon>Embryophyta</taxon>
        <taxon>Tracheophyta</taxon>
        <taxon>Spermatophyta</taxon>
        <taxon>Magnoliopsida</taxon>
        <taxon>eudicotyledons</taxon>
        <taxon>Gunneridae</taxon>
        <taxon>Pentapetalae</taxon>
        <taxon>asterids</taxon>
        <taxon>campanulids</taxon>
        <taxon>Asterales</taxon>
        <taxon>Asteraceae</taxon>
        <taxon>Asteroideae</taxon>
        <taxon>Anthemideae</taxon>
        <taxon>Anthemidinae</taxon>
        <taxon>Tanacetum</taxon>
    </lineage>
</organism>
<sequence>MYENFSALSIKSLDSIFNRLQKIVSQLAVLGEFISQEGLNLKFLRSLPSEWNIHVVVWRNKPDLDTMSLDDLYNNFKIVEQEVKGTANTASTQSSIASTQVSTASSQTSTANLSNATIYAFLANQSNGSQLVDEDLKQIHEDDLDKMDLKWQLALLSMRAKRFFQKTRKKITINGSSTTGFDKSKVDYYNFHKMGHFVRDCRRPRNQDSKNSYMAEDEVPTNMALMAFLDWRCPPPKTNLSYSGLEEFKQPQFESYRPKSSEIESKTASEDIPNKHKEYTDALLVKDRVLDNKDCSVESPVVVEKKFVVPTIAKVEFVKPKQQENQVRKPVKYAEMYREKVVSGNNYTRVTYNNSTRKTHPGAHRKMAPRAVLMKTSLRPLNTTRPVNTAHPKTIVYSARPMPKAVNTARPKAVNTARPSPAVVNAGHPQKVLYDQGYFDSECSRHMEGNMSYLSDFKEFNRGYVTFGGGANSGRITGKGTIKTDNLDFKDVYFVKELKFNLFSVSQMCNRKNNVLFTDTECLVSSSNFKALVVKPHNKTPYELFRGRTHALSFMRPFGCHVTILNTFDHLDKFNGKADEGYFVRYSLNCKAFRVYNIRTRRVEENLHIEFLENKPIVAGAGPKWLFDIDMLTKLMNYVPVIVGFMVYQMDVKSAFLYRRITEEVYVCQPLRFKDPDHPDKVYKVVKALYGLYQASRAWYEALAKYLLGNRFHRGKIDQTLFIKRQKGDIFLVQVYVDDIIIGFTKKELCTEFEWLMKDKFQMSSMGELTFFLGFQVKQKEDGIFISQDKYVTKVLRKFNFLDVKSASTPVDMEKTLVKDANGDDVDVHLYRSMIRSLMYLTTSRPDIMYATCCKKQTVVATSTTEAKYVAAASCCGQVLWIPNQMLDYRRHFKLEDSNGISTLPTIEIFEHLALMGNIKRASKGYSRMDMPFFSTMLVQGLIYQDEAASSSVDVKHRGDAITVTSLDAGQGSGNINKTPFMPYDLPIPRVHTLGSDEGRTQHNELMDFVTKLPNKVVALEMDLKQTKKVYGAAYTKLIMKVKMLKKTVKTSQARKKAKIIVSDDEEDLEDPSKQGKKIDEIDQDPNILLIQLDAEIQGSIAKPVSTVVAVVTTTSIDVSPASPTRRVSTADDITMAKTLVYIRTSAAKDKGKSIMTESEPVQTKTKLQQEQKRLGYEVVVRLQEELDEEER</sequence>
<feature type="domain" description="Reverse transcriptase Ty1/copia-type" evidence="2">
    <location>
        <begin position="634"/>
        <end position="811"/>
    </location>
</feature>
<dbReference type="AlphaFoldDB" id="A0A6L2LM11"/>
<keyword evidence="1" id="KW-0645">Protease</keyword>
<dbReference type="Pfam" id="PF07727">
    <property type="entry name" value="RVT_2"/>
    <property type="match status" value="1"/>
</dbReference>
<name>A0A6L2LM11_TANCI</name>
<protein>
    <submittedName>
        <fullName evidence="5">Putative ribonuclease H-like domain-containing protein</fullName>
    </submittedName>
</protein>
<evidence type="ECO:0000259" key="2">
    <source>
        <dbReference type="Pfam" id="PF07727"/>
    </source>
</evidence>
<dbReference type="InterPro" id="IPR057670">
    <property type="entry name" value="SH3_retrovirus"/>
</dbReference>
<evidence type="ECO:0000259" key="3">
    <source>
        <dbReference type="Pfam" id="PF22936"/>
    </source>
</evidence>
<dbReference type="InterPro" id="IPR054722">
    <property type="entry name" value="PolX-like_BBD"/>
</dbReference>
<keyword evidence="1" id="KW-0378">Hydrolase</keyword>
<dbReference type="SUPFAM" id="SSF56672">
    <property type="entry name" value="DNA/RNA polymerases"/>
    <property type="match status" value="1"/>
</dbReference>
<evidence type="ECO:0000313" key="5">
    <source>
        <dbReference type="EMBL" id="GEU61304.1"/>
    </source>
</evidence>
<dbReference type="Pfam" id="PF22936">
    <property type="entry name" value="Pol_BBD"/>
    <property type="match status" value="1"/>
</dbReference>
<proteinExistence type="predicted"/>
<feature type="domain" description="Retrovirus-related Pol polyprotein from transposon TNT 1-94-like beta-barrel" evidence="3">
    <location>
        <begin position="438"/>
        <end position="511"/>
    </location>
</feature>
<comment type="caution">
    <text evidence="5">The sequence shown here is derived from an EMBL/GenBank/DDBJ whole genome shotgun (WGS) entry which is preliminary data.</text>
</comment>
<dbReference type="Pfam" id="PF14223">
    <property type="entry name" value="Retrotran_gag_2"/>
    <property type="match status" value="1"/>
</dbReference>
<evidence type="ECO:0000259" key="4">
    <source>
        <dbReference type="Pfam" id="PF25597"/>
    </source>
</evidence>
<dbReference type="Pfam" id="PF25597">
    <property type="entry name" value="SH3_retrovirus"/>
    <property type="match status" value="1"/>
</dbReference>
<feature type="domain" description="Retroviral polymerase SH3-like" evidence="4">
    <location>
        <begin position="560"/>
        <end position="615"/>
    </location>
</feature>
<dbReference type="InterPro" id="IPR013103">
    <property type="entry name" value="RVT_2"/>
</dbReference>
<reference evidence="5" key="1">
    <citation type="journal article" date="2019" name="Sci. Rep.">
        <title>Draft genome of Tanacetum cinerariifolium, the natural source of mosquito coil.</title>
        <authorList>
            <person name="Yamashiro T."/>
            <person name="Shiraishi A."/>
            <person name="Satake H."/>
            <person name="Nakayama K."/>
        </authorList>
    </citation>
    <scope>NUCLEOTIDE SEQUENCE</scope>
</reference>